<evidence type="ECO:0000313" key="4">
    <source>
        <dbReference type="Proteomes" id="UP000030665"/>
    </source>
</evidence>
<dbReference type="InterPro" id="IPR000558">
    <property type="entry name" value="Histone_H2B"/>
</dbReference>
<dbReference type="EMBL" id="HG807161">
    <property type="protein sequence ID" value="CDW60517.1"/>
    <property type="molecule type" value="Genomic_DNA"/>
</dbReference>
<dbReference type="SMART" id="SM00427">
    <property type="entry name" value="H2B"/>
    <property type="match status" value="1"/>
</dbReference>
<dbReference type="AlphaFoldDB" id="A0A077ZJE6"/>
<dbReference type="STRING" id="36087.A0A077ZJE6"/>
<dbReference type="PANTHER" id="PTHR23428">
    <property type="entry name" value="HISTONE H2B"/>
    <property type="match status" value="1"/>
</dbReference>
<gene>
    <name evidence="3" type="ORF">TTRE_0000890301</name>
</gene>
<dbReference type="InterPro" id="IPR007125">
    <property type="entry name" value="H2A/H2B/H3"/>
</dbReference>
<evidence type="ECO:0000259" key="2">
    <source>
        <dbReference type="Pfam" id="PF00125"/>
    </source>
</evidence>
<feature type="domain" description="Core Histone H2A/H2B/H3" evidence="2">
    <location>
        <begin position="11"/>
        <end position="86"/>
    </location>
</feature>
<dbReference type="Pfam" id="PF00125">
    <property type="entry name" value="Histone"/>
    <property type="match status" value="1"/>
</dbReference>
<reference evidence="3" key="1">
    <citation type="submission" date="2014-01" db="EMBL/GenBank/DDBJ databases">
        <authorList>
            <person name="Aslett M."/>
        </authorList>
    </citation>
    <scope>NUCLEOTIDE SEQUENCE</scope>
</reference>
<keyword evidence="4" id="KW-1185">Reference proteome</keyword>
<organism evidence="3 4">
    <name type="scientific">Trichuris trichiura</name>
    <name type="common">Whipworm</name>
    <name type="synonym">Trichocephalus trichiurus</name>
    <dbReference type="NCBI Taxonomy" id="36087"/>
    <lineage>
        <taxon>Eukaryota</taxon>
        <taxon>Metazoa</taxon>
        <taxon>Ecdysozoa</taxon>
        <taxon>Nematoda</taxon>
        <taxon>Enoplea</taxon>
        <taxon>Dorylaimia</taxon>
        <taxon>Trichinellida</taxon>
        <taxon>Trichuridae</taxon>
        <taxon>Trichuris</taxon>
    </lineage>
</organism>
<dbReference type="SUPFAM" id="SSF47113">
    <property type="entry name" value="Histone-fold"/>
    <property type="match status" value="1"/>
</dbReference>
<comment type="similarity">
    <text evidence="1">Belongs to the histone H2B family.</text>
</comment>
<dbReference type="InterPro" id="IPR009072">
    <property type="entry name" value="Histone-fold"/>
</dbReference>
<dbReference type="Gene3D" id="1.10.20.10">
    <property type="entry name" value="Histone, subunit A"/>
    <property type="match status" value="1"/>
</dbReference>
<dbReference type="GO" id="GO:0003677">
    <property type="term" value="F:DNA binding"/>
    <property type="evidence" value="ECO:0007669"/>
    <property type="project" value="InterPro"/>
</dbReference>
<protein>
    <submittedName>
        <fullName evidence="3">Histone domain containing protein</fullName>
    </submittedName>
</protein>
<evidence type="ECO:0000313" key="3">
    <source>
        <dbReference type="EMBL" id="CDW60517.1"/>
    </source>
</evidence>
<evidence type="ECO:0000256" key="1">
    <source>
        <dbReference type="ARBA" id="ARBA00006846"/>
    </source>
</evidence>
<dbReference type="PRINTS" id="PR00621">
    <property type="entry name" value="HISTONEH2B"/>
</dbReference>
<name>A0A077ZJE6_TRITR</name>
<dbReference type="Proteomes" id="UP000030665">
    <property type="component" value="Unassembled WGS sequence"/>
</dbReference>
<dbReference type="GO" id="GO:0030527">
    <property type="term" value="F:structural constituent of chromatin"/>
    <property type="evidence" value="ECO:0007669"/>
    <property type="project" value="InterPro"/>
</dbReference>
<accession>A0A077ZJE6</accession>
<sequence>MTELNRLTNLETKRQKNCQEESFKSYIYKVLKKLHPDVEIGCFAMSIMNSFANGSLHGIAMEASRLARYNNSDMIGAREIQIPVRLCFPEN</sequence>
<proteinExistence type="inferred from homology"/>
<dbReference type="CDD" id="cd22910">
    <property type="entry name" value="HFD_H2B"/>
    <property type="match status" value="1"/>
</dbReference>
<dbReference type="GO" id="GO:0046982">
    <property type="term" value="F:protein heterodimerization activity"/>
    <property type="evidence" value="ECO:0007669"/>
    <property type="project" value="InterPro"/>
</dbReference>
<dbReference type="GO" id="GO:0000786">
    <property type="term" value="C:nucleosome"/>
    <property type="evidence" value="ECO:0007669"/>
    <property type="project" value="InterPro"/>
</dbReference>
<reference evidence="3" key="2">
    <citation type="submission" date="2014-03" db="EMBL/GenBank/DDBJ databases">
        <title>The whipworm genome and dual-species transcriptomics of an intimate host-pathogen interaction.</title>
        <authorList>
            <person name="Foth B.J."/>
            <person name="Tsai I.J."/>
            <person name="Reid A.J."/>
            <person name="Bancroft A.J."/>
            <person name="Nichol S."/>
            <person name="Tracey A."/>
            <person name="Holroyd N."/>
            <person name="Cotton J.A."/>
            <person name="Stanley E.J."/>
            <person name="Zarowiecki M."/>
            <person name="Liu J.Z."/>
            <person name="Huckvale T."/>
            <person name="Cooper P.J."/>
            <person name="Grencis R.K."/>
            <person name="Berriman M."/>
        </authorList>
    </citation>
    <scope>NUCLEOTIDE SEQUENCE [LARGE SCALE GENOMIC DNA]</scope>
</reference>